<dbReference type="AlphaFoldDB" id="A0A8J6XBS5"/>
<keyword evidence="3" id="KW-1185">Reference proteome</keyword>
<dbReference type="SUPFAM" id="SSF55729">
    <property type="entry name" value="Acyl-CoA N-acyltransferases (Nat)"/>
    <property type="match status" value="1"/>
</dbReference>
<comment type="caution">
    <text evidence="2">The sequence shown here is derived from an EMBL/GenBank/DDBJ whole genome shotgun (WGS) entry which is preliminary data.</text>
</comment>
<dbReference type="Pfam" id="PF13302">
    <property type="entry name" value="Acetyltransf_3"/>
    <property type="match status" value="1"/>
</dbReference>
<dbReference type="PROSITE" id="PS51186">
    <property type="entry name" value="GNAT"/>
    <property type="match status" value="1"/>
</dbReference>
<dbReference type="GO" id="GO:0016747">
    <property type="term" value="F:acyltransferase activity, transferring groups other than amino-acyl groups"/>
    <property type="evidence" value="ECO:0007669"/>
    <property type="project" value="InterPro"/>
</dbReference>
<sequence length="172" mass="19626">MNTFFPATLQFADFTMKPLQLSDLDTLAAIWLDTEVTKFLPSRGKPIPREQTEKSLAYFVEHWQKFGYGIWAIEDNSLSSMIGYCGLRYLEELKEVEVLYALAKAHWGKGIATVATKAAIKFGFDVAKLDKIIALAFPENTASRRVMEKAGLRYEKQVHIFGLDAVYYFILR</sequence>
<feature type="domain" description="N-acetyltransferase" evidence="1">
    <location>
        <begin position="14"/>
        <end position="172"/>
    </location>
</feature>
<dbReference type="InterPro" id="IPR000182">
    <property type="entry name" value="GNAT_dom"/>
</dbReference>
<evidence type="ECO:0000313" key="2">
    <source>
        <dbReference type="EMBL" id="MBD2771894.1"/>
    </source>
</evidence>
<protein>
    <submittedName>
        <fullName evidence="2">GNAT family N-acetyltransferase</fullName>
    </submittedName>
</protein>
<evidence type="ECO:0000259" key="1">
    <source>
        <dbReference type="PROSITE" id="PS51186"/>
    </source>
</evidence>
<dbReference type="Gene3D" id="3.40.630.30">
    <property type="match status" value="1"/>
</dbReference>
<dbReference type="InterPro" id="IPR051531">
    <property type="entry name" value="N-acetyltransferase"/>
</dbReference>
<reference evidence="2" key="1">
    <citation type="submission" date="2020-09" db="EMBL/GenBank/DDBJ databases">
        <title>Iningainema tapete sp. nov. (Scytonemataceae, Cyanobacteria) from greenhouses in central Florida (USA) produces two types of nodularin with biosynthetic potential for microcystin-LR and anabaenopeptins.</title>
        <authorList>
            <person name="Berthold D.E."/>
            <person name="Lefler F.W."/>
            <person name="Huang I.-S."/>
            <person name="Abdulla H."/>
            <person name="Zimba P.V."/>
            <person name="Laughinghouse H.D. IV."/>
        </authorList>
    </citation>
    <scope>NUCLEOTIDE SEQUENCE</scope>
    <source>
        <strain evidence="2">BLCCT55</strain>
    </source>
</reference>
<organism evidence="2 3">
    <name type="scientific">Iningainema tapete BLCC-T55</name>
    <dbReference type="NCBI Taxonomy" id="2748662"/>
    <lineage>
        <taxon>Bacteria</taxon>
        <taxon>Bacillati</taxon>
        <taxon>Cyanobacteriota</taxon>
        <taxon>Cyanophyceae</taxon>
        <taxon>Nostocales</taxon>
        <taxon>Scytonemataceae</taxon>
        <taxon>Iningainema tapete</taxon>
    </lineage>
</organism>
<name>A0A8J6XBS5_9CYAN</name>
<dbReference type="RefSeq" id="WP_190826181.1">
    <property type="nucleotide sequence ID" value="NZ_CAWPPI010000029.1"/>
</dbReference>
<proteinExistence type="predicted"/>
<dbReference type="EMBL" id="JACXAE010000029">
    <property type="protein sequence ID" value="MBD2771894.1"/>
    <property type="molecule type" value="Genomic_DNA"/>
</dbReference>
<dbReference type="PANTHER" id="PTHR43792:SF1">
    <property type="entry name" value="N-ACETYLTRANSFERASE DOMAIN-CONTAINING PROTEIN"/>
    <property type="match status" value="1"/>
</dbReference>
<accession>A0A8J6XBS5</accession>
<dbReference type="InterPro" id="IPR016181">
    <property type="entry name" value="Acyl_CoA_acyltransferase"/>
</dbReference>
<gene>
    <name evidence="2" type="ORF">ICL16_07245</name>
</gene>
<dbReference type="Proteomes" id="UP000629098">
    <property type="component" value="Unassembled WGS sequence"/>
</dbReference>
<evidence type="ECO:0000313" key="3">
    <source>
        <dbReference type="Proteomes" id="UP000629098"/>
    </source>
</evidence>
<dbReference type="PANTHER" id="PTHR43792">
    <property type="entry name" value="GNAT FAMILY, PUTATIVE (AFU_ORTHOLOGUE AFUA_3G00765)-RELATED-RELATED"/>
    <property type="match status" value="1"/>
</dbReference>